<proteinExistence type="predicted"/>
<comment type="caution">
    <text evidence="2">The sequence shown here is derived from an EMBL/GenBank/DDBJ whole genome shotgun (WGS) entry which is preliminary data.</text>
</comment>
<feature type="compositionally biased region" description="Polar residues" evidence="1">
    <location>
        <begin position="350"/>
        <end position="367"/>
    </location>
</feature>
<accession>A0AAW2YH02</accession>
<dbReference type="Proteomes" id="UP001431209">
    <property type="component" value="Unassembled WGS sequence"/>
</dbReference>
<evidence type="ECO:0000313" key="2">
    <source>
        <dbReference type="EMBL" id="KAL0476387.1"/>
    </source>
</evidence>
<dbReference type="AlphaFoldDB" id="A0AAW2YH02"/>
<feature type="region of interest" description="Disordered" evidence="1">
    <location>
        <begin position="256"/>
        <end position="322"/>
    </location>
</feature>
<name>A0AAW2YH02_9EUKA</name>
<reference evidence="2 3" key="1">
    <citation type="submission" date="2024-03" db="EMBL/GenBank/DDBJ databases">
        <title>The Acrasis kona genome and developmental transcriptomes reveal deep origins of eukaryotic multicellular pathways.</title>
        <authorList>
            <person name="Sheikh S."/>
            <person name="Fu C.-J."/>
            <person name="Brown M.W."/>
            <person name="Baldauf S.L."/>
        </authorList>
    </citation>
    <scope>NUCLEOTIDE SEQUENCE [LARGE SCALE GENOMIC DNA]</scope>
    <source>
        <strain evidence="2 3">ATCC MYA-3509</strain>
    </source>
</reference>
<evidence type="ECO:0000313" key="3">
    <source>
        <dbReference type="Proteomes" id="UP001431209"/>
    </source>
</evidence>
<feature type="region of interest" description="Disordered" evidence="1">
    <location>
        <begin position="470"/>
        <end position="505"/>
    </location>
</feature>
<sequence>MYSLLSCLYDQNDVGMPIGYGHITKLQCFKNTKLSTSKNSTFSTQTFEKLITGMCPFQMNQEKINIYHMSDFGDIFKCTYNASKSTFKSDLYAVEFLNKTDVHDVGDDIKQKFPGCWSKEQQVLIHGGDMNNYRTHENINAEEVAKEIIERVHRLGYEADENNNNNIELTREQINEVIFYILESSPRRLDEIHTFVTTHLRVKINSHTLKSFLDHLESSDYQVTSHASSRCESQHHMYYVNVFNLEFANKYNEHLQQSSTFSTKRRRSRIDASQHEAEEEDGESDDESEQEDEKSDHDESEDESNQQEFSIPIQQEEEEIDPGEKDYTSNIMAILFPENFNSNQQQQQQLESDFQSTSTPKQITTTPIEEEDIDEEEEQNRKELLQQEKKRRLGYLKSKNRPENNIVSNHFDRFVDLCSVWQTEAKLPNLYDRREMKLDIEVLKYNSDNNSQSQSEPLQLVVNRMMENNQQNEEDEEEDMGATQEDFSNEPSQYDAGYNPFADIF</sequence>
<gene>
    <name evidence="2" type="ORF">AKO1_006314</name>
</gene>
<protein>
    <submittedName>
        <fullName evidence="2">Uncharacterized protein</fullName>
    </submittedName>
</protein>
<dbReference type="EMBL" id="JAOPGA020000027">
    <property type="protein sequence ID" value="KAL0476387.1"/>
    <property type="molecule type" value="Genomic_DNA"/>
</dbReference>
<feature type="region of interest" description="Disordered" evidence="1">
    <location>
        <begin position="343"/>
        <end position="381"/>
    </location>
</feature>
<feature type="compositionally biased region" description="Acidic residues" evidence="1">
    <location>
        <begin position="368"/>
        <end position="378"/>
    </location>
</feature>
<organism evidence="2 3">
    <name type="scientific">Acrasis kona</name>
    <dbReference type="NCBI Taxonomy" id="1008807"/>
    <lineage>
        <taxon>Eukaryota</taxon>
        <taxon>Discoba</taxon>
        <taxon>Heterolobosea</taxon>
        <taxon>Tetramitia</taxon>
        <taxon>Eutetramitia</taxon>
        <taxon>Acrasidae</taxon>
        <taxon>Acrasis</taxon>
    </lineage>
</organism>
<keyword evidence="3" id="KW-1185">Reference proteome</keyword>
<evidence type="ECO:0000256" key="1">
    <source>
        <dbReference type="SAM" id="MobiDB-lite"/>
    </source>
</evidence>
<feature type="compositionally biased region" description="Acidic residues" evidence="1">
    <location>
        <begin position="277"/>
        <end position="305"/>
    </location>
</feature>